<name>A0A2N7VY42_9BURK</name>
<proteinExistence type="predicted"/>
<organism evidence="2 3">
    <name type="scientific">Trinickia dabaoshanensis</name>
    <dbReference type="NCBI Taxonomy" id="564714"/>
    <lineage>
        <taxon>Bacteria</taxon>
        <taxon>Pseudomonadati</taxon>
        <taxon>Pseudomonadota</taxon>
        <taxon>Betaproteobacteria</taxon>
        <taxon>Burkholderiales</taxon>
        <taxon>Burkholderiaceae</taxon>
        <taxon>Trinickia</taxon>
    </lineage>
</organism>
<feature type="region of interest" description="Disordered" evidence="1">
    <location>
        <begin position="61"/>
        <end position="92"/>
    </location>
</feature>
<dbReference type="Proteomes" id="UP000235616">
    <property type="component" value="Unassembled WGS sequence"/>
</dbReference>
<sequence>MNVNVSSNSQVNIDQPGDSESKTKSSGDTGVTADYEALYESAMTSLEKMLQSVLGELSKIGSAPDTGASGTRAPAQGTQAADATKQAAPSMTTQSAAGALAAYMHEHNVNTLNPDQLYQLAYKPAAGTPPEVSQAAKFMLQNPDAFNKIETHDVAGSDGIAGVNDFDWAAQGGLSASGDAQTGASDGGQAAFAGGIAGAAGALAAFMHDHSIMNQTPNTLYQLAYNPPAGTPSTVSKAAKFMLQNPDKFNKLETHDVAGSDGIAGVNDFDWAAQGGLDQKK</sequence>
<keyword evidence="3" id="KW-1185">Reference proteome</keyword>
<dbReference type="EMBL" id="PNYA01000004">
    <property type="protein sequence ID" value="PMS22063.1"/>
    <property type="molecule type" value="Genomic_DNA"/>
</dbReference>
<feature type="region of interest" description="Disordered" evidence="1">
    <location>
        <begin position="1"/>
        <end position="30"/>
    </location>
</feature>
<feature type="compositionally biased region" description="Polar residues" evidence="1">
    <location>
        <begin position="76"/>
        <end position="92"/>
    </location>
</feature>
<comment type="caution">
    <text evidence="2">The sequence shown here is derived from an EMBL/GenBank/DDBJ whole genome shotgun (WGS) entry which is preliminary data.</text>
</comment>
<protein>
    <submittedName>
        <fullName evidence="2">Uncharacterized protein</fullName>
    </submittedName>
</protein>
<dbReference type="AlphaFoldDB" id="A0A2N7VY42"/>
<reference evidence="2 3" key="1">
    <citation type="submission" date="2018-01" db="EMBL/GenBank/DDBJ databases">
        <title>Whole genome analyses suggest that Burkholderia sensu lato contains two further novel genera in the rhizoxinica-symbiotica group Mycetohabitans gen. nov., and Trinickia gen. nov.: implications for the evolution of diazotrophy and nodulation in the Burkholderiaceae.</title>
        <authorList>
            <person name="Estrada-de los Santos P."/>
            <person name="Palmer M."/>
            <person name="Chavez-Ramirez B."/>
            <person name="Beukes C."/>
            <person name="Steenkamp E.T."/>
            <person name="Hirsch A.M."/>
            <person name="Manyaka P."/>
            <person name="Maluk M."/>
            <person name="Lafos M."/>
            <person name="Crook M."/>
            <person name="Gross E."/>
            <person name="Simon M.F."/>
            <person name="Bueno dos Reis Junior F."/>
            <person name="Poole P.S."/>
            <person name="Venter S.N."/>
            <person name="James E.K."/>
        </authorList>
    </citation>
    <scope>NUCLEOTIDE SEQUENCE [LARGE SCALE GENOMIC DNA]</scope>
    <source>
        <strain evidence="2 3">GIMN1.004</strain>
    </source>
</reference>
<dbReference type="OrthoDB" id="6183696at2"/>
<feature type="compositionally biased region" description="Low complexity" evidence="1">
    <location>
        <begin position="1"/>
        <end position="12"/>
    </location>
</feature>
<evidence type="ECO:0000313" key="2">
    <source>
        <dbReference type="EMBL" id="PMS22063.1"/>
    </source>
</evidence>
<accession>A0A2N7VY42</accession>
<gene>
    <name evidence="2" type="ORF">C0Z18_05975</name>
</gene>
<evidence type="ECO:0000256" key="1">
    <source>
        <dbReference type="SAM" id="MobiDB-lite"/>
    </source>
</evidence>
<evidence type="ECO:0000313" key="3">
    <source>
        <dbReference type="Proteomes" id="UP000235616"/>
    </source>
</evidence>